<dbReference type="Pfam" id="PF01614">
    <property type="entry name" value="IclR_C"/>
    <property type="match status" value="1"/>
</dbReference>
<dbReference type="InterPro" id="IPR036390">
    <property type="entry name" value="WH_DNA-bd_sf"/>
</dbReference>
<dbReference type="SUPFAM" id="SSF55781">
    <property type="entry name" value="GAF domain-like"/>
    <property type="match status" value="1"/>
</dbReference>
<evidence type="ECO:0000256" key="2">
    <source>
        <dbReference type="ARBA" id="ARBA00023125"/>
    </source>
</evidence>
<dbReference type="GO" id="GO:0003677">
    <property type="term" value="F:DNA binding"/>
    <property type="evidence" value="ECO:0007669"/>
    <property type="project" value="UniProtKB-KW"/>
</dbReference>
<dbReference type="PROSITE" id="PS51077">
    <property type="entry name" value="HTH_ICLR"/>
    <property type="match status" value="1"/>
</dbReference>
<dbReference type="GO" id="GO:0003700">
    <property type="term" value="F:DNA-binding transcription factor activity"/>
    <property type="evidence" value="ECO:0007669"/>
    <property type="project" value="TreeGrafter"/>
</dbReference>
<dbReference type="STRING" id="1230455.C462_00447"/>
<dbReference type="AlphaFoldDB" id="M0PRY4"/>
<proteinExistence type="predicted"/>
<dbReference type="PATRIC" id="fig|1230455.3.peg.62"/>
<protein>
    <submittedName>
        <fullName evidence="6">Transcriptional regulator, IclR family protein</fullName>
    </submittedName>
</protein>
<dbReference type="PANTHER" id="PTHR30136">
    <property type="entry name" value="HELIX-TURN-HELIX TRANSCRIPTIONAL REGULATOR, ICLR FAMILY"/>
    <property type="match status" value="1"/>
</dbReference>
<evidence type="ECO:0000313" key="6">
    <source>
        <dbReference type="EMBL" id="EMA72711.1"/>
    </source>
</evidence>
<dbReference type="InterPro" id="IPR029016">
    <property type="entry name" value="GAF-like_dom_sf"/>
</dbReference>
<dbReference type="Gene3D" id="1.10.10.10">
    <property type="entry name" value="Winged helix-like DNA-binding domain superfamily/Winged helix DNA-binding domain"/>
    <property type="match status" value="1"/>
</dbReference>
<dbReference type="Gene3D" id="3.30.450.40">
    <property type="match status" value="1"/>
</dbReference>
<dbReference type="SMART" id="SM00346">
    <property type="entry name" value="HTH_ICLR"/>
    <property type="match status" value="1"/>
</dbReference>
<dbReference type="EMBL" id="AOJJ01000009">
    <property type="protein sequence ID" value="EMA72711.1"/>
    <property type="molecule type" value="Genomic_DNA"/>
</dbReference>
<keyword evidence="1" id="KW-0805">Transcription regulation</keyword>
<feature type="domain" description="IclR-ED" evidence="5">
    <location>
        <begin position="77"/>
        <end position="261"/>
    </location>
</feature>
<comment type="caution">
    <text evidence="6">The sequence shown here is derived from an EMBL/GenBank/DDBJ whole genome shotgun (WGS) entry which is preliminary data.</text>
</comment>
<sequence>MTEPSIDAENGAGGDTVRTAETMFDIVRRLVDDDGASLAELASELDYAKSTVHRHLHTLEGLGYVVHRDDGYHVGLRFLEVGVTARSSYRGYDLVRRKVEEIAEVTGERAQFFVEEHGKAVYLSRAVGDQAVRTDPGIGSRIPLYAASAGKAILAELPEPKLSDMFERISFDPVTKYTITDPEELRAEIEAGRERGYYFNREESLRGTHAVGVAICGPDDDVIGGLSVTGPSHRLNGERLESELPDLLLGAANELELNIAHS</sequence>
<dbReference type="SUPFAM" id="SSF46785">
    <property type="entry name" value="Winged helix' DNA-binding domain"/>
    <property type="match status" value="1"/>
</dbReference>
<keyword evidence="3" id="KW-0804">Transcription</keyword>
<evidence type="ECO:0000259" key="5">
    <source>
        <dbReference type="PROSITE" id="PS51078"/>
    </source>
</evidence>
<evidence type="ECO:0000256" key="1">
    <source>
        <dbReference type="ARBA" id="ARBA00023015"/>
    </source>
</evidence>
<dbReference type="Proteomes" id="UP000011528">
    <property type="component" value="Unassembled WGS sequence"/>
</dbReference>
<feature type="domain" description="HTH iclR-type" evidence="4">
    <location>
        <begin position="17"/>
        <end position="76"/>
    </location>
</feature>
<organism evidence="6 7">
    <name type="scientific">Halorubrum distributum JCM 13916</name>
    <dbReference type="NCBI Taxonomy" id="1230455"/>
    <lineage>
        <taxon>Archaea</taxon>
        <taxon>Methanobacteriati</taxon>
        <taxon>Methanobacteriota</taxon>
        <taxon>Stenosarchaea group</taxon>
        <taxon>Halobacteria</taxon>
        <taxon>Halobacteriales</taxon>
        <taxon>Haloferacaceae</taxon>
        <taxon>Halorubrum</taxon>
        <taxon>Halorubrum distributum group</taxon>
    </lineage>
</organism>
<reference evidence="6 7" key="1">
    <citation type="journal article" date="2014" name="PLoS Genet.">
        <title>Phylogenetically driven sequencing of extremely halophilic archaea reveals strategies for static and dynamic osmo-response.</title>
        <authorList>
            <person name="Becker E.A."/>
            <person name="Seitzer P.M."/>
            <person name="Tritt A."/>
            <person name="Larsen D."/>
            <person name="Krusor M."/>
            <person name="Yao A.I."/>
            <person name="Wu D."/>
            <person name="Madern D."/>
            <person name="Eisen J.A."/>
            <person name="Darling A.E."/>
            <person name="Facciotti M.T."/>
        </authorList>
    </citation>
    <scope>NUCLEOTIDE SEQUENCE [LARGE SCALE GENOMIC DNA]</scope>
    <source>
        <strain evidence="6 7">JCM 13916</strain>
    </source>
</reference>
<name>M0PRY4_9EURY</name>
<dbReference type="InterPro" id="IPR011991">
    <property type="entry name" value="ArsR-like_HTH"/>
</dbReference>
<evidence type="ECO:0000313" key="7">
    <source>
        <dbReference type="Proteomes" id="UP000011528"/>
    </source>
</evidence>
<dbReference type="CDD" id="cd00090">
    <property type="entry name" value="HTH_ARSR"/>
    <property type="match status" value="1"/>
</dbReference>
<dbReference type="InterPro" id="IPR005471">
    <property type="entry name" value="Tscrpt_reg_IclR_N"/>
</dbReference>
<dbReference type="InterPro" id="IPR036388">
    <property type="entry name" value="WH-like_DNA-bd_sf"/>
</dbReference>
<dbReference type="InterPro" id="IPR050707">
    <property type="entry name" value="HTH_MetabolicPath_Reg"/>
</dbReference>
<dbReference type="Pfam" id="PF09339">
    <property type="entry name" value="HTH_IclR"/>
    <property type="match status" value="1"/>
</dbReference>
<dbReference type="PANTHER" id="PTHR30136:SF35">
    <property type="entry name" value="HTH-TYPE TRANSCRIPTIONAL REGULATOR RV1719"/>
    <property type="match status" value="1"/>
</dbReference>
<accession>M0PRY4</accession>
<dbReference type="PROSITE" id="PS51078">
    <property type="entry name" value="ICLR_ED"/>
    <property type="match status" value="1"/>
</dbReference>
<dbReference type="GO" id="GO:0045892">
    <property type="term" value="P:negative regulation of DNA-templated transcription"/>
    <property type="evidence" value="ECO:0007669"/>
    <property type="project" value="TreeGrafter"/>
</dbReference>
<dbReference type="RefSeq" id="WP_007992622.1">
    <property type="nucleotide sequence ID" value="NZ_AOJJ01000009.1"/>
</dbReference>
<gene>
    <name evidence="6" type="ORF">C462_00447</name>
</gene>
<keyword evidence="2" id="KW-0238">DNA-binding</keyword>
<dbReference type="InterPro" id="IPR014757">
    <property type="entry name" value="Tscrpt_reg_IclR_C"/>
</dbReference>
<evidence type="ECO:0000259" key="4">
    <source>
        <dbReference type="PROSITE" id="PS51077"/>
    </source>
</evidence>
<evidence type="ECO:0000256" key="3">
    <source>
        <dbReference type="ARBA" id="ARBA00023163"/>
    </source>
</evidence>